<feature type="region of interest" description="Disordered" evidence="2">
    <location>
        <begin position="501"/>
        <end position="525"/>
    </location>
</feature>
<dbReference type="InterPro" id="IPR016197">
    <property type="entry name" value="Chromo-like_dom_sf"/>
</dbReference>
<dbReference type="GO" id="GO:0005634">
    <property type="term" value="C:nucleus"/>
    <property type="evidence" value="ECO:0007669"/>
    <property type="project" value="TreeGrafter"/>
</dbReference>
<dbReference type="InterPro" id="IPR006600">
    <property type="entry name" value="HTH_CenpB_DNA-bd_dom"/>
</dbReference>
<dbReference type="Proteomes" id="UP000620124">
    <property type="component" value="Unassembled WGS sequence"/>
</dbReference>
<dbReference type="SUPFAM" id="SSF54160">
    <property type="entry name" value="Chromo domain-like"/>
    <property type="match status" value="1"/>
</dbReference>
<dbReference type="PROSITE" id="PS51253">
    <property type="entry name" value="HTH_CENPB"/>
    <property type="match status" value="1"/>
</dbReference>
<dbReference type="InterPro" id="IPR036397">
    <property type="entry name" value="RNaseH_sf"/>
</dbReference>
<feature type="compositionally biased region" description="Basic and acidic residues" evidence="2">
    <location>
        <begin position="581"/>
        <end position="590"/>
    </location>
</feature>
<dbReference type="AlphaFoldDB" id="A0A8H6XMA2"/>
<feature type="region of interest" description="Disordered" evidence="2">
    <location>
        <begin position="1"/>
        <end position="21"/>
    </location>
</feature>
<evidence type="ECO:0000256" key="1">
    <source>
        <dbReference type="ARBA" id="ARBA00023125"/>
    </source>
</evidence>
<sequence>MSNCEPPCADPPSPVVDTPDNFTDSPALQDVDELCDNDLEHLPYEKRVQLALTAIRAGVMSERGACKYYRVTRETVQNRAKGVPTHTEAHAHERKLSEAKESILKEWVKVMGARGIPLSLPTIADYASELAGEDVDINWAKRFKERHPDLKRYDIKSKNIYNMDEKGIQLGVGDKIRVLVDRDQKAIQKIDSSNRDLVTIIECICSDGTALHPSVVYEGQRRDLRWGENNPCDASISISPNGWTDQQLGRLWLEKDFAPETAALLDDPGDYRLVILDGHNSHCSWPFINFAQKHRIIILCLPSHTTHALQPCDVGVFGPLAKKWKALVSQGVTVDKYNLLFHYSTARNEAFKPSTIVAEFRRCGICLLDEDAIPEELFKPSENYTTQAAQPLPPRLPSLLVPIATASSLSTPVAAPSSASNTTASHISNCHQYSFIYTPPRPNETAQELLQACYTIALPSPLCGTASRQAIRAENEDLHRIAKAAGVELEKSYAQTVLMNKENGRLRQQPHAKKNKQKRTYTTTQARHIREANAEKAAKRVKREVERAVAKAAREAEKAATKAAKAADRGGSKGGKGCPKRGSEGSEGRRQSSTGGGDVGVDVDALEEGPEGRGKDTRGTTRTVPSAGPSPRNTPSPSPSSSLNSSRSSSPTANAVAEEDPDDDNDEGETGIDSINGHHWAARRNLEFQVVWMDGDVTWEPLSSVNDCAAMDDYLTHRDVDDPLCLPKRKYLINTSLKATNEYACVKKREERQRVAGTGV</sequence>
<dbReference type="GO" id="GO:0003677">
    <property type="term" value="F:DNA binding"/>
    <property type="evidence" value="ECO:0007669"/>
    <property type="project" value="UniProtKB-KW"/>
</dbReference>
<dbReference type="SMART" id="SM00674">
    <property type="entry name" value="CENPB"/>
    <property type="match status" value="1"/>
</dbReference>
<feature type="compositionally biased region" description="Low complexity" evidence="2">
    <location>
        <begin position="639"/>
        <end position="652"/>
    </location>
</feature>
<feature type="compositionally biased region" description="Basic residues" evidence="2">
    <location>
        <begin position="508"/>
        <end position="519"/>
    </location>
</feature>
<dbReference type="EMBL" id="JACAZI010000016">
    <property type="protein sequence ID" value="KAF7343027.1"/>
    <property type="molecule type" value="Genomic_DNA"/>
</dbReference>
<dbReference type="OrthoDB" id="3158924at2759"/>
<dbReference type="InterPro" id="IPR050863">
    <property type="entry name" value="CenT-Element_Derived"/>
</dbReference>
<feature type="domain" description="HTH CENPB-type" evidence="3">
    <location>
        <begin position="88"/>
        <end position="153"/>
    </location>
</feature>
<dbReference type="Gene3D" id="3.30.420.10">
    <property type="entry name" value="Ribonuclease H-like superfamily/Ribonuclease H"/>
    <property type="match status" value="1"/>
</dbReference>
<evidence type="ECO:0000313" key="5">
    <source>
        <dbReference type="Proteomes" id="UP000620124"/>
    </source>
</evidence>
<name>A0A8H6XMA2_9AGAR</name>
<feature type="compositionally biased region" description="Basic and acidic residues" evidence="2">
    <location>
        <begin position="610"/>
        <end position="619"/>
    </location>
</feature>
<gene>
    <name evidence="4" type="ORF">MVEN_01732900</name>
</gene>
<dbReference type="Pfam" id="PF03184">
    <property type="entry name" value="DDE_1"/>
    <property type="match status" value="1"/>
</dbReference>
<feature type="region of interest" description="Disordered" evidence="2">
    <location>
        <begin position="560"/>
        <end position="674"/>
    </location>
</feature>
<dbReference type="Pfam" id="PF03221">
    <property type="entry name" value="HTH_Tnp_Tc5"/>
    <property type="match status" value="1"/>
</dbReference>
<accession>A0A8H6XMA2</accession>
<proteinExistence type="predicted"/>
<reference evidence="4" key="1">
    <citation type="submission" date="2020-05" db="EMBL/GenBank/DDBJ databases">
        <title>Mycena genomes resolve the evolution of fungal bioluminescence.</title>
        <authorList>
            <person name="Tsai I.J."/>
        </authorList>
    </citation>
    <scope>NUCLEOTIDE SEQUENCE</scope>
    <source>
        <strain evidence="4">CCC161011</strain>
    </source>
</reference>
<evidence type="ECO:0000259" key="3">
    <source>
        <dbReference type="PROSITE" id="PS51253"/>
    </source>
</evidence>
<evidence type="ECO:0000313" key="4">
    <source>
        <dbReference type="EMBL" id="KAF7343027.1"/>
    </source>
</evidence>
<dbReference type="PANTHER" id="PTHR19303:SF74">
    <property type="entry name" value="POGO TRANSPOSABLE ELEMENT WITH KRAB DOMAIN"/>
    <property type="match status" value="1"/>
</dbReference>
<keyword evidence="5" id="KW-1185">Reference proteome</keyword>
<keyword evidence="1" id="KW-0238">DNA-binding</keyword>
<dbReference type="Gene3D" id="2.40.50.40">
    <property type="match status" value="1"/>
</dbReference>
<dbReference type="InterPro" id="IPR004875">
    <property type="entry name" value="DDE_SF_endonuclease_dom"/>
</dbReference>
<dbReference type="PANTHER" id="PTHR19303">
    <property type="entry name" value="TRANSPOSON"/>
    <property type="match status" value="1"/>
</dbReference>
<protein>
    <submittedName>
        <fullName evidence="4">DDE-domain-containing protein</fullName>
    </submittedName>
</protein>
<feature type="compositionally biased region" description="Acidic residues" evidence="2">
    <location>
        <begin position="657"/>
        <end position="670"/>
    </location>
</feature>
<organism evidence="4 5">
    <name type="scientific">Mycena venus</name>
    <dbReference type="NCBI Taxonomy" id="2733690"/>
    <lineage>
        <taxon>Eukaryota</taxon>
        <taxon>Fungi</taxon>
        <taxon>Dikarya</taxon>
        <taxon>Basidiomycota</taxon>
        <taxon>Agaricomycotina</taxon>
        <taxon>Agaricomycetes</taxon>
        <taxon>Agaricomycetidae</taxon>
        <taxon>Agaricales</taxon>
        <taxon>Marasmiineae</taxon>
        <taxon>Mycenaceae</taxon>
        <taxon>Mycena</taxon>
    </lineage>
</organism>
<comment type="caution">
    <text evidence="4">The sequence shown here is derived from an EMBL/GenBank/DDBJ whole genome shotgun (WGS) entry which is preliminary data.</text>
</comment>
<evidence type="ECO:0000256" key="2">
    <source>
        <dbReference type="SAM" id="MobiDB-lite"/>
    </source>
</evidence>
<feature type="compositionally biased region" description="Basic and acidic residues" evidence="2">
    <location>
        <begin position="560"/>
        <end position="571"/>
    </location>
</feature>